<gene>
    <name evidence="1" type="ORF">AN2V17_13290</name>
</gene>
<name>A0ACB5UJL2_9FIRM</name>
<dbReference type="Proteomes" id="UP001374599">
    <property type="component" value="Unassembled WGS sequence"/>
</dbReference>
<keyword evidence="2" id="KW-1185">Reference proteome</keyword>
<reference evidence="1" key="1">
    <citation type="submission" date="2023-09" db="EMBL/GenBank/DDBJ databases">
        <title>Vallitalea sediminicola and Vallitalea maricola sp. nov., anaerobic bacteria isolated from marine sediment.</title>
        <authorList>
            <person name="Hirano S."/>
            <person name="Maeda A."/>
            <person name="Terahara T."/>
            <person name="Mori K."/>
            <person name="Hamada M."/>
            <person name="Matsumoto R."/>
            <person name="Kobayashi T."/>
        </authorList>
    </citation>
    <scope>NUCLEOTIDE SEQUENCE</scope>
    <source>
        <strain evidence="1">AN17-2</strain>
    </source>
</reference>
<protein>
    <submittedName>
        <fullName evidence="1">Uncharacterized protein</fullName>
    </submittedName>
</protein>
<comment type="caution">
    <text evidence="1">The sequence shown here is derived from an EMBL/GenBank/DDBJ whole genome shotgun (WGS) entry which is preliminary data.</text>
</comment>
<accession>A0ACB5UJL2</accession>
<sequence length="83" mass="9688">MVWYFRTISNSEQKLASVEKFTGELGIDIASGKHGFLCQYKKELRFDTLWSVSYSINNLSIKRAEGNPKRAKFKEDKRLQKQV</sequence>
<evidence type="ECO:0000313" key="2">
    <source>
        <dbReference type="Proteomes" id="UP001374599"/>
    </source>
</evidence>
<dbReference type="EMBL" id="BTPU01000020">
    <property type="protein sequence ID" value="GMQ62098.1"/>
    <property type="molecule type" value="Genomic_DNA"/>
</dbReference>
<evidence type="ECO:0000313" key="1">
    <source>
        <dbReference type="EMBL" id="GMQ62098.1"/>
    </source>
</evidence>
<organism evidence="1 2">
    <name type="scientific">Vallitalea maricola</name>
    <dbReference type="NCBI Taxonomy" id="3074433"/>
    <lineage>
        <taxon>Bacteria</taxon>
        <taxon>Bacillati</taxon>
        <taxon>Bacillota</taxon>
        <taxon>Clostridia</taxon>
        <taxon>Lachnospirales</taxon>
        <taxon>Vallitaleaceae</taxon>
        <taxon>Vallitalea</taxon>
    </lineage>
</organism>
<proteinExistence type="predicted"/>